<dbReference type="InterPro" id="IPR050623">
    <property type="entry name" value="Glucan_succinyl_AcylTrfase"/>
</dbReference>
<feature type="transmembrane region" description="Helical" evidence="1">
    <location>
        <begin position="104"/>
        <end position="124"/>
    </location>
</feature>
<organism evidence="3 4">
    <name type="scientific">Veronia nyctiphanis</name>
    <dbReference type="NCBI Taxonomy" id="1278244"/>
    <lineage>
        <taxon>Bacteria</taxon>
        <taxon>Pseudomonadati</taxon>
        <taxon>Pseudomonadota</taxon>
        <taxon>Gammaproteobacteria</taxon>
        <taxon>Vibrionales</taxon>
        <taxon>Vibrionaceae</taxon>
        <taxon>Veronia</taxon>
    </lineage>
</organism>
<feature type="domain" description="Acyltransferase 3" evidence="2">
    <location>
        <begin position="1"/>
        <end position="296"/>
    </location>
</feature>
<keyword evidence="1" id="KW-1133">Transmembrane helix</keyword>
<evidence type="ECO:0000256" key="1">
    <source>
        <dbReference type="SAM" id="Phobius"/>
    </source>
</evidence>
<dbReference type="PANTHER" id="PTHR36927">
    <property type="entry name" value="BLR4337 PROTEIN"/>
    <property type="match status" value="1"/>
</dbReference>
<dbReference type="EMBL" id="PEIB01000005">
    <property type="protein sequence ID" value="RXJ73930.1"/>
    <property type="molecule type" value="Genomic_DNA"/>
</dbReference>
<dbReference type="GO" id="GO:0016747">
    <property type="term" value="F:acyltransferase activity, transferring groups other than amino-acyl groups"/>
    <property type="evidence" value="ECO:0007669"/>
    <property type="project" value="InterPro"/>
</dbReference>
<evidence type="ECO:0000313" key="3">
    <source>
        <dbReference type="EMBL" id="RXJ73930.1"/>
    </source>
</evidence>
<proteinExistence type="predicted"/>
<comment type="caution">
    <text evidence="3">The sequence shown here is derived from an EMBL/GenBank/DDBJ whole genome shotgun (WGS) entry which is preliminary data.</text>
</comment>
<feature type="transmembrane region" description="Helical" evidence="1">
    <location>
        <begin position="75"/>
        <end position="97"/>
    </location>
</feature>
<feature type="transmembrane region" description="Helical" evidence="1">
    <location>
        <begin position="27"/>
        <end position="46"/>
    </location>
</feature>
<sequence length="324" mass="37130">MIAGFFCGYLLHSRVVLDVLKNRTYRLLLPYLVGVPFIVVGPYLTVDFWGDKLVHVPFFFTLVDEGLLHLNSGHLWFLFNLYEFILLLLLLFCLKIYSPSITKLFVHPVSLLLLVPVSILPALMTEYIPFRTPDSLYPQLWSFGLYGILFFIGACLYHHQSVINRMVGWITPLLILGVSGSVIYCLAMPAPATKEEMYILLSGDSLMGREQTVLLQILQCFLVVYLSYLALALGKKYWSNESQVMRYCADASYWVYLVHIPIIVNVQLPMIDLMWSAWIKLLITLTVTLSVSFASYHFCVRYTWIGRWLNGERKKVSTSVPVSS</sequence>
<keyword evidence="1" id="KW-0472">Membrane</keyword>
<keyword evidence="4" id="KW-1185">Reference proteome</keyword>
<dbReference type="PANTHER" id="PTHR36927:SF1">
    <property type="entry name" value="MDO-LIKE PROTEIN"/>
    <property type="match status" value="1"/>
</dbReference>
<name>A0A4Q0YRW2_9GAMM</name>
<feature type="transmembrane region" description="Helical" evidence="1">
    <location>
        <begin position="253"/>
        <end position="271"/>
    </location>
</feature>
<feature type="transmembrane region" description="Helical" evidence="1">
    <location>
        <begin position="136"/>
        <end position="157"/>
    </location>
</feature>
<dbReference type="Proteomes" id="UP000290287">
    <property type="component" value="Unassembled WGS sequence"/>
</dbReference>
<gene>
    <name evidence="3" type="ORF">CS022_06515</name>
</gene>
<accession>A0A4Q0YRW2</accession>
<dbReference type="AlphaFoldDB" id="A0A4Q0YRW2"/>
<reference evidence="3 4" key="1">
    <citation type="submission" date="2017-10" db="EMBL/GenBank/DDBJ databases">
        <title>Nyctiphanis sp. nov., isolated from the stomach of the euphausiid Nyctiphanes simplex (Hansen, 1911) in the Gulf of California.</title>
        <authorList>
            <person name="Gomez-Gil B."/>
            <person name="Aguilar-Mendez M."/>
            <person name="Lopez-Cortes A."/>
            <person name="Gomez-Gutierrez J."/>
            <person name="Roque A."/>
            <person name="Lang E."/>
            <person name="Gonzalez-Castillo A."/>
        </authorList>
    </citation>
    <scope>NUCLEOTIDE SEQUENCE [LARGE SCALE GENOMIC DNA]</scope>
    <source>
        <strain evidence="3 4">CAIM 600</strain>
    </source>
</reference>
<dbReference type="Pfam" id="PF01757">
    <property type="entry name" value="Acyl_transf_3"/>
    <property type="match status" value="1"/>
</dbReference>
<evidence type="ECO:0000259" key="2">
    <source>
        <dbReference type="Pfam" id="PF01757"/>
    </source>
</evidence>
<feature type="transmembrane region" description="Helical" evidence="1">
    <location>
        <begin position="277"/>
        <end position="299"/>
    </location>
</feature>
<protein>
    <recommendedName>
        <fullName evidence="2">Acyltransferase 3 domain-containing protein</fullName>
    </recommendedName>
</protein>
<keyword evidence="1" id="KW-0812">Transmembrane</keyword>
<feature type="transmembrane region" description="Helical" evidence="1">
    <location>
        <begin position="169"/>
        <end position="192"/>
    </location>
</feature>
<dbReference type="InterPro" id="IPR002656">
    <property type="entry name" value="Acyl_transf_3_dom"/>
</dbReference>
<evidence type="ECO:0000313" key="4">
    <source>
        <dbReference type="Proteomes" id="UP000290287"/>
    </source>
</evidence>
<feature type="transmembrane region" description="Helical" evidence="1">
    <location>
        <begin position="212"/>
        <end position="233"/>
    </location>
</feature>